<dbReference type="Proteomes" id="UP001303373">
    <property type="component" value="Chromosome 7"/>
</dbReference>
<dbReference type="InterPro" id="IPR014729">
    <property type="entry name" value="Rossmann-like_a/b/a_fold"/>
</dbReference>
<organism evidence="1 2">
    <name type="scientific">Acrodontium crateriforme</name>
    <dbReference type="NCBI Taxonomy" id="150365"/>
    <lineage>
        <taxon>Eukaryota</taxon>
        <taxon>Fungi</taxon>
        <taxon>Dikarya</taxon>
        <taxon>Ascomycota</taxon>
        <taxon>Pezizomycotina</taxon>
        <taxon>Dothideomycetes</taxon>
        <taxon>Dothideomycetidae</taxon>
        <taxon>Mycosphaerellales</taxon>
        <taxon>Teratosphaeriaceae</taxon>
        <taxon>Acrodontium</taxon>
    </lineage>
</organism>
<dbReference type="PANTHER" id="PTHR31285:SF0">
    <property type="entry name" value="NICOTINAMIDE MONONUCLEOTIDE ADENYLYLTRANSFERASE"/>
    <property type="match status" value="1"/>
</dbReference>
<sequence length="296" mass="32723">MSTDYTTMTSKALLTRMTSALAAFQSSTSKFSIVSSINGSTSSSPPRTLYILDSSFNPPSIAHYTLAHSALKAALKDDSIAKPIRLLLLFATLNADKAAQPASTPHRLAMMVQLAEDLAKSLNSSAHAQQLNNNISIDVALTTEPYYTNKSTAIAASTEYMSKPTHVHLIGFDTFTRMFNSKYYPSFSPPLSALSPYFDTAGHRLRVTLRPDDEFGTLEEQRAFLRRLTEGEMEQQGARSHWAQQIEFVGPNPKTGVSSTKIREAAKRGNWDIVNELCPPSVAQWVQQNKLSWEQN</sequence>
<dbReference type="GO" id="GO:0005737">
    <property type="term" value="C:cytoplasm"/>
    <property type="evidence" value="ECO:0007669"/>
    <property type="project" value="TreeGrafter"/>
</dbReference>
<dbReference type="PANTHER" id="PTHR31285">
    <property type="entry name" value="NICOTINAMIDE MONONUCLEOTIDE ADENYLYLTRANSFERASE"/>
    <property type="match status" value="1"/>
</dbReference>
<gene>
    <name evidence="1" type="ORF">R9X50_00504800</name>
</gene>
<dbReference type="SUPFAM" id="SSF52374">
    <property type="entry name" value="Nucleotidylyl transferase"/>
    <property type="match status" value="1"/>
</dbReference>
<dbReference type="EMBL" id="CP138586">
    <property type="protein sequence ID" value="WPH02193.1"/>
    <property type="molecule type" value="Genomic_DNA"/>
</dbReference>
<dbReference type="AlphaFoldDB" id="A0AAQ3M6P8"/>
<accession>A0AAQ3M6P8</accession>
<keyword evidence="2" id="KW-1185">Reference proteome</keyword>
<evidence type="ECO:0008006" key="3">
    <source>
        <dbReference type="Google" id="ProtNLM"/>
    </source>
</evidence>
<dbReference type="GO" id="GO:0005634">
    <property type="term" value="C:nucleus"/>
    <property type="evidence" value="ECO:0007669"/>
    <property type="project" value="TreeGrafter"/>
</dbReference>
<dbReference type="Gene3D" id="3.40.50.620">
    <property type="entry name" value="HUPs"/>
    <property type="match status" value="1"/>
</dbReference>
<proteinExistence type="predicted"/>
<evidence type="ECO:0000313" key="2">
    <source>
        <dbReference type="Proteomes" id="UP001303373"/>
    </source>
</evidence>
<protein>
    <recommendedName>
        <fullName evidence="3">Nicotinamide-nucleotide adenylyltransferase</fullName>
    </recommendedName>
</protein>
<evidence type="ECO:0000313" key="1">
    <source>
        <dbReference type="EMBL" id="WPH02193.1"/>
    </source>
</evidence>
<name>A0AAQ3M6P8_9PEZI</name>
<reference evidence="1 2" key="1">
    <citation type="submission" date="2023-11" db="EMBL/GenBank/DDBJ databases">
        <title>An acidophilic fungus is an integral part of prey digestion in a carnivorous sundew plant.</title>
        <authorList>
            <person name="Tsai I.J."/>
        </authorList>
    </citation>
    <scope>NUCLEOTIDE SEQUENCE [LARGE SCALE GENOMIC DNA]</scope>
    <source>
        <strain evidence="1">169a</strain>
    </source>
</reference>
<dbReference type="GO" id="GO:0000309">
    <property type="term" value="F:nicotinamide-nucleotide adenylyltransferase activity"/>
    <property type="evidence" value="ECO:0007669"/>
    <property type="project" value="TreeGrafter"/>
</dbReference>
<dbReference type="GO" id="GO:0016887">
    <property type="term" value="F:ATP hydrolysis activity"/>
    <property type="evidence" value="ECO:0007669"/>
    <property type="project" value="TreeGrafter"/>
</dbReference>